<organism evidence="6 7">
    <name type="scientific">Geotrypetes seraphini</name>
    <name type="common">Gaboon caecilian</name>
    <name type="synonym">Caecilia seraphini</name>
    <dbReference type="NCBI Taxonomy" id="260995"/>
    <lineage>
        <taxon>Eukaryota</taxon>
        <taxon>Metazoa</taxon>
        <taxon>Chordata</taxon>
        <taxon>Craniata</taxon>
        <taxon>Vertebrata</taxon>
        <taxon>Euteleostomi</taxon>
        <taxon>Amphibia</taxon>
        <taxon>Gymnophiona</taxon>
        <taxon>Geotrypetes</taxon>
    </lineage>
</organism>
<dbReference type="PROSITE" id="PS50004">
    <property type="entry name" value="C2"/>
    <property type="match status" value="1"/>
</dbReference>
<evidence type="ECO:0000313" key="8">
    <source>
        <dbReference type="RefSeq" id="XP_033791423.1"/>
    </source>
</evidence>
<dbReference type="InterPro" id="IPR035892">
    <property type="entry name" value="C2_domain_sf"/>
</dbReference>
<dbReference type="InterPro" id="IPR011011">
    <property type="entry name" value="Znf_FYVE_PHD"/>
</dbReference>
<evidence type="ECO:0000256" key="3">
    <source>
        <dbReference type="ARBA" id="ARBA00023136"/>
    </source>
</evidence>
<dbReference type="KEGG" id="gsh:117356390"/>
<dbReference type="InterPro" id="IPR041282">
    <property type="entry name" value="FYVE_2"/>
</dbReference>
<gene>
    <name evidence="7 8 9" type="primary">SYTL3</name>
</gene>
<dbReference type="SUPFAM" id="SSF49562">
    <property type="entry name" value="C2 domain (Calcium/lipid-binding domain, CaLB)"/>
    <property type="match status" value="1"/>
</dbReference>
<dbReference type="GO" id="GO:0006886">
    <property type="term" value="P:intracellular protein transport"/>
    <property type="evidence" value="ECO:0007669"/>
    <property type="project" value="InterPro"/>
</dbReference>
<dbReference type="CTD" id="94120"/>
<proteinExistence type="predicted"/>
<evidence type="ECO:0000259" key="4">
    <source>
        <dbReference type="PROSITE" id="PS50004"/>
    </source>
</evidence>
<dbReference type="GO" id="GO:0042043">
    <property type="term" value="F:neurexin family protein binding"/>
    <property type="evidence" value="ECO:0007669"/>
    <property type="project" value="TreeGrafter"/>
</dbReference>
<dbReference type="InterPro" id="IPR013083">
    <property type="entry name" value="Znf_RING/FYVE/PHD"/>
</dbReference>
<comment type="subcellular location">
    <subcellularLocation>
        <location evidence="1">Membrane</location>
        <topology evidence="1">Peripheral membrane protein</topology>
    </subcellularLocation>
</comment>
<dbReference type="Gene3D" id="3.30.40.10">
    <property type="entry name" value="Zinc/RING finger domain, C3HC4 (zinc finger)"/>
    <property type="match status" value="1"/>
</dbReference>
<dbReference type="PANTHER" id="PTHR45716">
    <property type="entry name" value="BITESIZE, ISOFORM I"/>
    <property type="match status" value="1"/>
</dbReference>
<evidence type="ECO:0000256" key="1">
    <source>
        <dbReference type="ARBA" id="ARBA00004170"/>
    </source>
</evidence>
<name>A0A6P8PT42_GEOSA</name>
<dbReference type="Gene3D" id="2.60.40.150">
    <property type="entry name" value="C2 domain"/>
    <property type="match status" value="1"/>
</dbReference>
<evidence type="ECO:0000256" key="2">
    <source>
        <dbReference type="ARBA" id="ARBA00022737"/>
    </source>
</evidence>
<dbReference type="RefSeq" id="XP_033791423.1">
    <property type="nucleotide sequence ID" value="XM_033935532.1"/>
</dbReference>
<accession>A0A6P8PT42</accession>
<dbReference type="FunFam" id="2.60.40.150:FF:000006">
    <property type="entry name" value="Synaptotagmin-like 5, isoform CRA_a"/>
    <property type="match status" value="1"/>
</dbReference>
<evidence type="ECO:0000313" key="6">
    <source>
        <dbReference type="Proteomes" id="UP000515159"/>
    </source>
</evidence>
<dbReference type="RefSeq" id="XP_033791422.1">
    <property type="nucleotide sequence ID" value="XM_033935531.1"/>
</dbReference>
<dbReference type="GeneID" id="117356390"/>
<dbReference type="GO" id="GO:0005886">
    <property type="term" value="C:plasma membrane"/>
    <property type="evidence" value="ECO:0007669"/>
    <property type="project" value="TreeGrafter"/>
</dbReference>
<keyword evidence="3" id="KW-0472">Membrane</keyword>
<evidence type="ECO:0000313" key="9">
    <source>
        <dbReference type="RefSeq" id="XP_033791424.1"/>
    </source>
</evidence>
<dbReference type="SUPFAM" id="SSF57903">
    <property type="entry name" value="FYVE/PHD zinc finger"/>
    <property type="match status" value="1"/>
</dbReference>
<evidence type="ECO:0000259" key="5">
    <source>
        <dbReference type="PROSITE" id="PS50916"/>
    </source>
</evidence>
<dbReference type="RefSeq" id="XP_033791424.1">
    <property type="nucleotide sequence ID" value="XM_033935533.1"/>
</dbReference>
<dbReference type="PANTHER" id="PTHR45716:SF1">
    <property type="entry name" value="SYNAPTOTAGMIN-LIKE PROTEIN 3"/>
    <property type="match status" value="1"/>
</dbReference>
<dbReference type="Pfam" id="PF02318">
    <property type="entry name" value="FYVE_2"/>
    <property type="match status" value="1"/>
</dbReference>
<dbReference type="PROSITE" id="PS50916">
    <property type="entry name" value="RABBD"/>
    <property type="match status" value="1"/>
</dbReference>
<protein>
    <submittedName>
        <fullName evidence="7 8">Synaptotagmin-like protein 3</fullName>
    </submittedName>
</protein>
<feature type="domain" description="C2" evidence="4">
    <location>
        <begin position="303"/>
        <end position="425"/>
    </location>
</feature>
<dbReference type="Pfam" id="PF00168">
    <property type="entry name" value="C2"/>
    <property type="match status" value="1"/>
</dbReference>
<dbReference type="FunFam" id="3.30.40.10:FF:000018">
    <property type="entry name" value="Synaptotagmin-like 5, isoform CRA_a"/>
    <property type="match status" value="1"/>
</dbReference>
<reference evidence="7 8" key="1">
    <citation type="submission" date="2025-04" db="UniProtKB">
        <authorList>
            <consortium name="RefSeq"/>
        </authorList>
    </citation>
    <scope>IDENTIFICATION</scope>
</reference>
<dbReference type="GO" id="GO:0070382">
    <property type="term" value="C:exocytic vesicle"/>
    <property type="evidence" value="ECO:0007669"/>
    <property type="project" value="TreeGrafter"/>
</dbReference>
<dbReference type="OrthoDB" id="195679at2759"/>
<keyword evidence="6" id="KW-1185">Reference proteome</keyword>
<dbReference type="AlphaFoldDB" id="A0A6P8PT42"/>
<dbReference type="SMART" id="SM00239">
    <property type="entry name" value="C2"/>
    <property type="match status" value="1"/>
</dbReference>
<feature type="domain" description="RabBD" evidence="5">
    <location>
        <begin position="5"/>
        <end position="122"/>
    </location>
</feature>
<dbReference type="GO" id="GO:0031267">
    <property type="term" value="F:small GTPase binding"/>
    <property type="evidence" value="ECO:0007669"/>
    <property type="project" value="InterPro"/>
</dbReference>
<keyword evidence="2" id="KW-0677">Repeat</keyword>
<sequence length="445" mass="51010">MMAEEFSLSFLMELERDKILEVLYRDQVVQKAEDDRIRKLKMQLHQLRWKGVKNVNESQERSCARCQQSLGWMLNRGAVCEGCSHRVCSGCRIYLNIYIWKCTVCYAHREVKIKTGDWFFEERAKKFSLSGKYETTGTKLLTSYQKMSNISVVPPTPPPFAEAASEGNSMDLSKSKGFTKSVENLFFSLTTHMKKISKSQDDVTAPRFHLTADYGQHAEWRKERRSQSDTAIDIANRITNAPNLLNLIKKTKGTEECEDSSSKQEEDFNFTSNTIFSGRRKYGSICSINSTCTEADNYDKTNVTGEIELAIMYNFKTSTLEICIKACTNLAYGEEKKKKCNPYVKTYLLPDKSPQSKLKTAVKKNTVNPSFLETLKYKIHCSQLVTRMLQISVWHSGTLKRKVFLGEVLIPFESWDFGDNSLQSFNCYQLKTKVIIAPQNRACMV</sequence>
<dbReference type="GO" id="GO:0006887">
    <property type="term" value="P:exocytosis"/>
    <property type="evidence" value="ECO:0007669"/>
    <property type="project" value="TreeGrafter"/>
</dbReference>
<dbReference type="InterPro" id="IPR010911">
    <property type="entry name" value="Rab_BD"/>
</dbReference>
<evidence type="ECO:0000313" key="7">
    <source>
        <dbReference type="RefSeq" id="XP_033791422.1"/>
    </source>
</evidence>
<dbReference type="Proteomes" id="UP000515159">
    <property type="component" value="Chromosome 3"/>
</dbReference>
<dbReference type="InterPro" id="IPR000008">
    <property type="entry name" value="C2_dom"/>
</dbReference>